<dbReference type="EMBL" id="WJBC01000053">
    <property type="protein sequence ID" value="MBC3805690.1"/>
    <property type="molecule type" value="Genomic_DNA"/>
</dbReference>
<comment type="caution">
    <text evidence="6">The sequence shown here is derived from an EMBL/GenBank/DDBJ whole genome shotgun (WGS) entry which is preliminary data.</text>
</comment>
<keyword evidence="6" id="KW-0255">Endonuclease</keyword>
<dbReference type="InterPro" id="IPR044946">
    <property type="entry name" value="Restrct_endonuc_typeI_TRD_sf"/>
</dbReference>
<organism evidence="6 7">
    <name type="scientific">Acetobacterium fimetarium</name>
    <dbReference type="NCBI Taxonomy" id="52691"/>
    <lineage>
        <taxon>Bacteria</taxon>
        <taxon>Bacillati</taxon>
        <taxon>Bacillota</taxon>
        <taxon>Clostridia</taxon>
        <taxon>Eubacteriales</taxon>
        <taxon>Eubacteriaceae</taxon>
        <taxon>Acetobacterium</taxon>
    </lineage>
</organism>
<evidence type="ECO:0000313" key="6">
    <source>
        <dbReference type="EMBL" id="MBC3805690.1"/>
    </source>
</evidence>
<dbReference type="SUPFAM" id="SSF116734">
    <property type="entry name" value="DNA methylase specificity domain"/>
    <property type="match status" value="2"/>
</dbReference>
<keyword evidence="3" id="KW-0238">DNA-binding</keyword>
<feature type="domain" description="Type I restriction modification DNA specificity" evidence="5">
    <location>
        <begin position="68"/>
        <end position="230"/>
    </location>
</feature>
<evidence type="ECO:0000256" key="1">
    <source>
        <dbReference type="ARBA" id="ARBA00010923"/>
    </source>
</evidence>
<keyword evidence="6" id="KW-0540">Nuclease</keyword>
<dbReference type="RefSeq" id="WP_186843574.1">
    <property type="nucleotide sequence ID" value="NZ_WJBC01000053.1"/>
</dbReference>
<reference evidence="6 7" key="1">
    <citation type="journal article" date="2020" name="mSystems">
        <title>Defining Genomic and Predicted Metabolic Features of the Acetobacterium Genus.</title>
        <authorList>
            <person name="Ross D.E."/>
            <person name="Marshall C.W."/>
            <person name="Gulliver D."/>
            <person name="May H.D."/>
            <person name="Norman R.S."/>
        </authorList>
    </citation>
    <scope>NUCLEOTIDE SEQUENCE [LARGE SCALE GENOMIC DNA]</scope>
    <source>
        <strain evidence="6 7">DSM 8238</strain>
    </source>
</reference>
<dbReference type="CDD" id="cd17260">
    <property type="entry name" value="RMtype1_S_EcoEI-TRD1-CR1_like"/>
    <property type="match status" value="1"/>
</dbReference>
<keyword evidence="7" id="KW-1185">Reference proteome</keyword>
<sequence length="490" mass="56231">MKAQDLKNSILQLAIRGKLVEQRAEEGTAKELLEKIAAEKKQLIQEGKLKKQKTLPAINEEEIPFDIPDSWEWVRLNQIYNFIDYRGKTPTKITSGVVLITASNIKKGFLDFSKADFISEVEYIERQSRGITNKGDILFTTEAPLGNVAINTLEVASAGQRAITFQQYHDNNFINELFCYFIQSPYFQFDLINNATGTTAKGIKAARLKELLLPFPPLEEQKRIVAKIEELMPYVDKYDVAYSEVEKLNKKFPEDMQKSILQYAIQGKLVAQRKEDGTAEELYQQIQEEKKKLIEEGTIKKTKALPEITEDEIPFDIPENWKWVRITDIFEINPRNNVSDELGVSFIPMALIDDGYVSNFTYEVRPWGDVKKGYTHFQDGDIVMAKITPCFQNLKSALIINLENRIGAGTTELHVLRSHSNICREFFMWFIKSPIFVSTCEKNMTGTAGQKRVPTDVLKEYVVPLPPLEEQKRIVEKIEELLPYAKQLVK</sequence>
<dbReference type="InterPro" id="IPR051212">
    <property type="entry name" value="Type-I_RE_S_subunit"/>
</dbReference>
<dbReference type="Proteomes" id="UP000603234">
    <property type="component" value="Unassembled WGS sequence"/>
</dbReference>
<comment type="similarity">
    <text evidence="1">Belongs to the type-I restriction system S methylase family.</text>
</comment>
<dbReference type="CDD" id="cd17246">
    <property type="entry name" value="RMtype1_S_SonII-TRD2-CR2_like"/>
    <property type="match status" value="1"/>
</dbReference>
<dbReference type="Gene3D" id="3.90.220.20">
    <property type="entry name" value="DNA methylase specificity domains"/>
    <property type="match status" value="2"/>
</dbReference>
<evidence type="ECO:0000256" key="3">
    <source>
        <dbReference type="ARBA" id="ARBA00023125"/>
    </source>
</evidence>
<evidence type="ECO:0000313" key="7">
    <source>
        <dbReference type="Proteomes" id="UP000603234"/>
    </source>
</evidence>
<dbReference type="PANTHER" id="PTHR43140:SF1">
    <property type="entry name" value="TYPE I RESTRICTION ENZYME ECOKI SPECIFICITY SUBUNIT"/>
    <property type="match status" value="1"/>
</dbReference>
<dbReference type="PANTHER" id="PTHR43140">
    <property type="entry name" value="TYPE-1 RESTRICTION ENZYME ECOKI SPECIFICITY PROTEIN"/>
    <property type="match status" value="1"/>
</dbReference>
<dbReference type="GO" id="GO:0004519">
    <property type="term" value="F:endonuclease activity"/>
    <property type="evidence" value="ECO:0007669"/>
    <property type="project" value="UniProtKB-KW"/>
</dbReference>
<protein>
    <submittedName>
        <fullName evidence="6">Restriction endonuclease</fullName>
    </submittedName>
</protein>
<evidence type="ECO:0000259" key="5">
    <source>
        <dbReference type="Pfam" id="PF01420"/>
    </source>
</evidence>
<gene>
    <name evidence="6" type="ORF">GH808_14880</name>
</gene>
<feature type="domain" description="Type I restriction modification DNA specificity" evidence="5">
    <location>
        <begin position="318"/>
        <end position="481"/>
    </location>
</feature>
<keyword evidence="2" id="KW-0680">Restriction system</keyword>
<evidence type="ECO:0000256" key="2">
    <source>
        <dbReference type="ARBA" id="ARBA00022747"/>
    </source>
</evidence>
<comment type="subunit">
    <text evidence="4">The methyltransferase is composed of M and S polypeptides.</text>
</comment>
<proteinExistence type="inferred from homology"/>
<dbReference type="Pfam" id="PF01420">
    <property type="entry name" value="Methylase_S"/>
    <property type="match status" value="2"/>
</dbReference>
<accession>A0ABR6WZF2</accession>
<name>A0ABR6WZF2_9FIRM</name>
<dbReference type="InterPro" id="IPR000055">
    <property type="entry name" value="Restrct_endonuc_typeI_TRD"/>
</dbReference>
<keyword evidence="6" id="KW-0378">Hydrolase</keyword>
<evidence type="ECO:0000256" key="4">
    <source>
        <dbReference type="ARBA" id="ARBA00038652"/>
    </source>
</evidence>